<reference evidence="1" key="1">
    <citation type="submission" date="2009-07" db="EMBL/GenBank/DDBJ databases">
        <title>Complete sequence of Geobacter sp. M21.</title>
        <authorList>
            <consortium name="US DOE Joint Genome Institute"/>
            <person name="Lucas S."/>
            <person name="Copeland A."/>
            <person name="Lapidus A."/>
            <person name="Glavina del Rio T."/>
            <person name="Dalin E."/>
            <person name="Tice H."/>
            <person name="Bruce D."/>
            <person name="Goodwin L."/>
            <person name="Pitluck S."/>
            <person name="Saunders E."/>
            <person name="Brettin T."/>
            <person name="Detter J.C."/>
            <person name="Han C."/>
            <person name="Larimer F."/>
            <person name="Land M."/>
            <person name="Hauser L."/>
            <person name="Kyrpides N."/>
            <person name="Ovchinnikova G."/>
            <person name="Lovley D."/>
        </authorList>
    </citation>
    <scope>NUCLEOTIDE SEQUENCE [LARGE SCALE GENOMIC DNA]</scope>
    <source>
        <strain evidence="1">M21</strain>
    </source>
</reference>
<gene>
    <name evidence="1" type="ordered locus">GM21_0380</name>
</gene>
<dbReference type="AlphaFoldDB" id="C6DYW0"/>
<evidence type="ECO:0000313" key="1">
    <source>
        <dbReference type="EMBL" id="ACT16461.1"/>
    </source>
</evidence>
<proteinExistence type="predicted"/>
<dbReference type="KEGG" id="gem:GM21_0380"/>
<dbReference type="STRING" id="443144.GM21_0380"/>
<sequence length="41" mass="4646">MSIFLLMVKKERLNMPGRCIATAPGHPKQKGKIKPLFLRPV</sequence>
<dbReference type="EMBL" id="CP001661">
    <property type="protein sequence ID" value="ACT16461.1"/>
    <property type="molecule type" value="Genomic_DNA"/>
</dbReference>
<dbReference type="HOGENOM" id="CLU_3270639_0_0_7"/>
<accession>C6DYW0</accession>
<organism evidence="1">
    <name type="scientific">Geobacter sp. (strain M21)</name>
    <dbReference type="NCBI Taxonomy" id="443144"/>
    <lineage>
        <taxon>Bacteria</taxon>
        <taxon>Pseudomonadati</taxon>
        <taxon>Thermodesulfobacteriota</taxon>
        <taxon>Desulfuromonadia</taxon>
        <taxon>Geobacterales</taxon>
        <taxon>Geobacteraceae</taxon>
        <taxon>Geobacter</taxon>
    </lineage>
</organism>
<protein>
    <submittedName>
        <fullName evidence="1">Uncharacterized protein</fullName>
    </submittedName>
</protein>
<name>C6DYW0_GEOSM</name>